<accession>A0AAW5ZRG9</accession>
<dbReference type="AlphaFoldDB" id="A0AAW5ZRG9"/>
<reference evidence="1" key="1">
    <citation type="submission" date="2021-09" db="EMBL/GenBank/DDBJ databases">
        <title>Genomic analysis of Ralstonia spp.</title>
        <authorList>
            <person name="Aburjaile F."/>
            <person name="Ariute J.C."/>
            <person name="Pais A.K.L."/>
            <person name="Albuquerque G.M.R."/>
            <person name="Silva A.M.F."/>
            <person name="Brenig B."/>
            <person name="Azevedo V."/>
            <person name="Matiuzzi M."/>
            <person name="Ramos R."/>
            <person name="Goes-Neto A."/>
            <person name="Soares S."/>
            <person name="Iseppon A.M.B."/>
            <person name="Souza E."/>
            <person name="Gama M."/>
        </authorList>
    </citation>
    <scope>NUCLEOTIDE SEQUENCE</scope>
    <source>
        <strain evidence="1">CCRMRs91</strain>
    </source>
</reference>
<organism evidence="1 2">
    <name type="scientific">Ralstonia solanacearum</name>
    <name type="common">Pseudomonas solanacearum</name>
    <dbReference type="NCBI Taxonomy" id="305"/>
    <lineage>
        <taxon>Bacteria</taxon>
        <taxon>Pseudomonadati</taxon>
        <taxon>Pseudomonadota</taxon>
        <taxon>Betaproteobacteria</taxon>
        <taxon>Burkholderiales</taxon>
        <taxon>Burkholderiaceae</taxon>
        <taxon>Ralstonia</taxon>
        <taxon>Ralstonia solanacearum species complex</taxon>
    </lineage>
</organism>
<dbReference type="Proteomes" id="UP001144050">
    <property type="component" value="Unassembled WGS sequence"/>
</dbReference>
<sequence length="108" mass="11658">MSFKIALSETYRAPVEVTLPNEAGEAETSEFTAVFRRCTTTQLTELAEKSPRLVMAEVLAGWDGLVNGDGTAVPVTVDTRAALLEIPQALQALNQSFWTSVSTARAKN</sequence>
<gene>
    <name evidence="1" type="ORF">LBW59_15890</name>
</gene>
<evidence type="ECO:0008006" key="3">
    <source>
        <dbReference type="Google" id="ProtNLM"/>
    </source>
</evidence>
<comment type="caution">
    <text evidence="1">The sequence shown here is derived from an EMBL/GenBank/DDBJ whole genome shotgun (WGS) entry which is preliminary data.</text>
</comment>
<dbReference type="RefSeq" id="WP_190991337.1">
    <property type="nucleotide sequence ID" value="NZ_CP026092.2"/>
</dbReference>
<proteinExistence type="predicted"/>
<evidence type="ECO:0000313" key="2">
    <source>
        <dbReference type="Proteomes" id="UP001144050"/>
    </source>
</evidence>
<name>A0AAW5ZRG9_RALSL</name>
<protein>
    <recommendedName>
        <fullName evidence="3">Phage tail assembly chaperone</fullName>
    </recommendedName>
</protein>
<evidence type="ECO:0000313" key="1">
    <source>
        <dbReference type="EMBL" id="MDB0572243.1"/>
    </source>
</evidence>
<dbReference type="EMBL" id="JAIVFG010000026">
    <property type="protein sequence ID" value="MDB0572243.1"/>
    <property type="molecule type" value="Genomic_DNA"/>
</dbReference>